<keyword evidence="1" id="KW-0175">Coiled coil</keyword>
<gene>
    <name evidence="4" type="ORF">INT45_006368</name>
</gene>
<dbReference type="InterPro" id="IPR039884">
    <property type="entry name" value="R3HC1/R3HCL"/>
</dbReference>
<name>A0A8H7SD55_9FUNG</name>
<evidence type="ECO:0000256" key="2">
    <source>
        <dbReference type="SAM" id="MobiDB-lite"/>
    </source>
</evidence>
<evidence type="ECO:0000259" key="3">
    <source>
        <dbReference type="Pfam" id="PF22877"/>
    </source>
</evidence>
<feature type="coiled-coil region" evidence="1">
    <location>
        <begin position="379"/>
        <end position="406"/>
    </location>
</feature>
<dbReference type="SUPFAM" id="SSF54928">
    <property type="entry name" value="RNA-binding domain, RBD"/>
    <property type="match status" value="1"/>
</dbReference>
<dbReference type="InterPro" id="IPR012677">
    <property type="entry name" value="Nucleotide-bd_a/b_plait_sf"/>
</dbReference>
<feature type="compositionally biased region" description="Polar residues" evidence="2">
    <location>
        <begin position="114"/>
        <end position="128"/>
    </location>
</feature>
<proteinExistence type="predicted"/>
<feature type="compositionally biased region" description="Low complexity" evidence="2">
    <location>
        <begin position="79"/>
        <end position="110"/>
    </location>
</feature>
<feature type="compositionally biased region" description="Polar residues" evidence="2">
    <location>
        <begin position="136"/>
        <end position="145"/>
    </location>
</feature>
<feature type="compositionally biased region" description="Low complexity" evidence="2">
    <location>
        <begin position="154"/>
        <end position="168"/>
    </location>
</feature>
<feature type="domain" description="Thc1 RRM" evidence="3">
    <location>
        <begin position="279"/>
        <end position="335"/>
    </location>
</feature>
<dbReference type="AlphaFoldDB" id="A0A8H7SD55"/>
<dbReference type="Pfam" id="PF22877">
    <property type="entry name" value="RRM_Thc1"/>
    <property type="match status" value="1"/>
</dbReference>
<sequence length="414" mass="47724">MSKPENGRRQPMQIYVPRHRRVVQQQHQQDLETTLTTTMNGRLNNNLNYEQQSRMSRENTSSSPVEVIRRGRGQFRAPISANNNNNSDNHWNDIIDSNNSKNNNYNNNSKETLPFSSLPSSSIQTHYNRPTPPSSPSFLNNNTQEQEQKELSFNDSINSVKNNNNRSNVIKYNNSMDQLTTTMENLNIVTLKEDSHFESDDGSLEKEEWEDLLETLDKEDESFEKQQPSDEKSLKNNVSIIIPEKKSRNIQSSSPPSQSSINNNTHILDCFGFPSSFKTYHLQSIFSKYDHVQGGYRIKWMDDTRALIIFAHSQTAKRAYLDSMNNPQIKIRPYTDGIECSESQEEQPIPRRPATTDMVARRLINGALGVRGPTRTPEQREKERALLQAERDRREAIKRKEAERSKAISDAFNE</sequence>
<organism evidence="4 5">
    <name type="scientific">Circinella minor</name>
    <dbReference type="NCBI Taxonomy" id="1195481"/>
    <lineage>
        <taxon>Eukaryota</taxon>
        <taxon>Fungi</taxon>
        <taxon>Fungi incertae sedis</taxon>
        <taxon>Mucoromycota</taxon>
        <taxon>Mucoromycotina</taxon>
        <taxon>Mucoromycetes</taxon>
        <taxon>Mucorales</taxon>
        <taxon>Lichtheimiaceae</taxon>
        <taxon>Circinella</taxon>
    </lineage>
</organism>
<feature type="region of interest" description="Disordered" evidence="2">
    <location>
        <begin position="75"/>
        <end position="168"/>
    </location>
</feature>
<reference evidence="4 5" key="1">
    <citation type="submission" date="2020-12" db="EMBL/GenBank/DDBJ databases">
        <title>Metabolic potential, ecology and presence of endohyphal bacteria is reflected in genomic diversity of Mucoromycotina.</title>
        <authorList>
            <person name="Muszewska A."/>
            <person name="Okrasinska A."/>
            <person name="Steczkiewicz K."/>
            <person name="Drgas O."/>
            <person name="Orlowska M."/>
            <person name="Perlinska-Lenart U."/>
            <person name="Aleksandrzak-Piekarczyk T."/>
            <person name="Szatraj K."/>
            <person name="Zielenkiewicz U."/>
            <person name="Pilsyk S."/>
            <person name="Malc E."/>
            <person name="Mieczkowski P."/>
            <person name="Kruszewska J.S."/>
            <person name="Biernat P."/>
            <person name="Pawlowska J."/>
        </authorList>
    </citation>
    <scope>NUCLEOTIDE SEQUENCE [LARGE SCALE GENOMIC DNA]</scope>
    <source>
        <strain evidence="4 5">CBS 142.35</strain>
    </source>
</reference>
<dbReference type="Gene3D" id="3.30.70.330">
    <property type="match status" value="1"/>
</dbReference>
<evidence type="ECO:0000256" key="1">
    <source>
        <dbReference type="SAM" id="Coils"/>
    </source>
</evidence>
<dbReference type="OrthoDB" id="5418203at2759"/>
<dbReference type="InterPro" id="IPR035979">
    <property type="entry name" value="RBD_domain_sf"/>
</dbReference>
<dbReference type="InterPro" id="IPR053800">
    <property type="entry name" value="Thc1_RRM"/>
</dbReference>
<comment type="caution">
    <text evidence="4">The sequence shown here is derived from an EMBL/GenBank/DDBJ whole genome shotgun (WGS) entry which is preliminary data.</text>
</comment>
<dbReference type="PANTHER" id="PTHR21678">
    <property type="entry name" value="GROWTH INHIBITION AND DIFFERENTIATION RELATED PROTEIN 88"/>
    <property type="match status" value="1"/>
</dbReference>
<dbReference type="Proteomes" id="UP000646827">
    <property type="component" value="Unassembled WGS sequence"/>
</dbReference>
<dbReference type="PANTHER" id="PTHR21678:SF0">
    <property type="entry name" value="C3H1-TYPE DOMAIN-CONTAINING PROTEIN"/>
    <property type="match status" value="1"/>
</dbReference>
<evidence type="ECO:0000313" key="4">
    <source>
        <dbReference type="EMBL" id="KAG2226961.1"/>
    </source>
</evidence>
<accession>A0A8H7SD55</accession>
<evidence type="ECO:0000313" key="5">
    <source>
        <dbReference type="Proteomes" id="UP000646827"/>
    </source>
</evidence>
<keyword evidence="5" id="KW-1185">Reference proteome</keyword>
<dbReference type="EMBL" id="JAEPRB010000011">
    <property type="protein sequence ID" value="KAG2226961.1"/>
    <property type="molecule type" value="Genomic_DNA"/>
</dbReference>
<dbReference type="GO" id="GO:0003676">
    <property type="term" value="F:nucleic acid binding"/>
    <property type="evidence" value="ECO:0007669"/>
    <property type="project" value="InterPro"/>
</dbReference>
<protein>
    <recommendedName>
        <fullName evidence="3">Thc1 RRM domain-containing protein</fullName>
    </recommendedName>
</protein>